<evidence type="ECO:0000313" key="1">
    <source>
        <dbReference type="EMBL" id="GGJ48551.1"/>
    </source>
</evidence>
<organism evidence="1 2">
    <name type="scientific">Glutamicibacter ardleyensis</name>
    <dbReference type="NCBI Taxonomy" id="225894"/>
    <lineage>
        <taxon>Bacteria</taxon>
        <taxon>Bacillati</taxon>
        <taxon>Actinomycetota</taxon>
        <taxon>Actinomycetes</taxon>
        <taxon>Micrococcales</taxon>
        <taxon>Micrococcaceae</taxon>
        <taxon>Glutamicibacter</taxon>
    </lineage>
</organism>
<accession>A0ABQ2D8C9</accession>
<reference evidence="2" key="1">
    <citation type="journal article" date="2019" name="Int. J. Syst. Evol. Microbiol.">
        <title>The Global Catalogue of Microorganisms (GCM) 10K type strain sequencing project: providing services to taxonomists for standard genome sequencing and annotation.</title>
        <authorList>
            <consortium name="The Broad Institute Genomics Platform"/>
            <consortium name="The Broad Institute Genome Sequencing Center for Infectious Disease"/>
            <person name="Wu L."/>
            <person name="Ma J."/>
        </authorList>
    </citation>
    <scope>NUCLEOTIDE SEQUENCE [LARGE SCALE GENOMIC DNA]</scope>
    <source>
        <strain evidence="2">CGMCC 1.3685</strain>
    </source>
</reference>
<comment type="caution">
    <text evidence="1">The sequence shown here is derived from an EMBL/GenBank/DDBJ whole genome shotgun (WGS) entry which is preliminary data.</text>
</comment>
<proteinExistence type="predicted"/>
<evidence type="ECO:0008006" key="3">
    <source>
        <dbReference type="Google" id="ProtNLM"/>
    </source>
</evidence>
<evidence type="ECO:0000313" key="2">
    <source>
        <dbReference type="Proteomes" id="UP000606115"/>
    </source>
</evidence>
<dbReference type="GeneID" id="303302803"/>
<gene>
    <name evidence="1" type="ORF">GCM10007173_03920</name>
</gene>
<dbReference type="EMBL" id="BMKX01000001">
    <property type="protein sequence ID" value="GGJ48551.1"/>
    <property type="molecule type" value="Genomic_DNA"/>
</dbReference>
<keyword evidence="2" id="KW-1185">Reference proteome</keyword>
<dbReference type="Proteomes" id="UP000606115">
    <property type="component" value="Unassembled WGS sequence"/>
</dbReference>
<protein>
    <recommendedName>
        <fullName evidence="3">WXG100 family type VII secretion target</fullName>
    </recommendedName>
</protein>
<dbReference type="RefSeq" id="WP_188683274.1">
    <property type="nucleotide sequence ID" value="NZ_BMKX01000001.1"/>
</dbReference>
<sequence>MMFQATLDSVAFQLDDAQSTTHFAIEQLSSINSLTWRSTAGKAFASEVSQLSDRLIALTKALGEAESYLSLAIREMNALEAQILDQRMAS</sequence>
<name>A0ABQ2D8C9_9MICC</name>